<keyword evidence="2" id="KW-0004">4Fe-4S</keyword>
<dbReference type="SMART" id="SM00876">
    <property type="entry name" value="BATS"/>
    <property type="match status" value="1"/>
</dbReference>
<dbReference type="Proteomes" id="UP000178187">
    <property type="component" value="Unassembled WGS sequence"/>
</dbReference>
<dbReference type="InterPro" id="IPR010722">
    <property type="entry name" value="BATS_dom"/>
</dbReference>
<dbReference type="GO" id="GO:0051539">
    <property type="term" value="F:4 iron, 4 sulfur cluster binding"/>
    <property type="evidence" value="ECO:0007669"/>
    <property type="project" value="UniProtKB-KW"/>
</dbReference>
<dbReference type="InterPro" id="IPR007197">
    <property type="entry name" value="rSAM"/>
</dbReference>
<sequence length="370" mass="41635">MSYYETLLPYQSFPFEEFFGRVSSENIEEAIQSNRQDEHQLLTLLSPTAENHLETIAERAHQLTSMHFGKTIQLYTPIYISNYCDNQCAYCGFNASHDLPRKKLSPEEIEKEAAFISSSGLKHILILTGESKTNSSLDYLTDCVQLLKKYFSSIAVEIPALTENEYAGLIEAGVDGLTLYQETYDETIYRQVHQAGPKKDYLFRLTAPERAGRQGMRAINIGALLGLANWRKDVFFLGFHAKYLQDLFPDAEIGVSIPRLKSHPGHFNVLNPVSDKNMAQIVTALRIFLPRLGISLSTREKPELRENLLPLGITRMSAGSSTKVGGHTVICNGQPSLPQFEIADTRNVEEIKIMLAAKGYQPVLKDWMPI</sequence>
<dbReference type="NCBIfam" id="TIGR02351">
    <property type="entry name" value="thiH"/>
    <property type="match status" value="1"/>
</dbReference>
<dbReference type="AlphaFoldDB" id="A0A1G1KZE7"/>
<dbReference type="SFLD" id="SFLDG01060">
    <property type="entry name" value="BATS_domain_containing"/>
    <property type="match status" value="1"/>
</dbReference>
<comment type="caution">
    <text evidence="8">The sequence shown here is derived from an EMBL/GenBank/DDBJ whole genome shotgun (WGS) entry which is preliminary data.</text>
</comment>
<organism evidence="8 9">
    <name type="scientific">Candidatus Danuiimicrobium aquiferis</name>
    <dbReference type="NCBI Taxonomy" id="1801832"/>
    <lineage>
        <taxon>Bacteria</taxon>
        <taxon>Pseudomonadati</taxon>
        <taxon>Candidatus Omnitrophota</taxon>
        <taxon>Candidatus Danuiimicrobium</taxon>
    </lineage>
</organism>
<dbReference type="GO" id="GO:0009228">
    <property type="term" value="P:thiamine biosynthetic process"/>
    <property type="evidence" value="ECO:0007669"/>
    <property type="project" value="InterPro"/>
</dbReference>
<dbReference type="SUPFAM" id="SSF102114">
    <property type="entry name" value="Radical SAM enzymes"/>
    <property type="match status" value="1"/>
</dbReference>
<comment type="cofactor">
    <cofactor evidence="1">
        <name>[4Fe-4S] cluster</name>
        <dbReference type="ChEBI" id="CHEBI:49883"/>
    </cofactor>
</comment>
<evidence type="ECO:0000256" key="6">
    <source>
        <dbReference type="ARBA" id="ARBA00023014"/>
    </source>
</evidence>
<keyword evidence="5" id="KW-0408">Iron</keyword>
<feature type="domain" description="Radical SAM core" evidence="7">
    <location>
        <begin position="70"/>
        <end position="299"/>
    </location>
</feature>
<dbReference type="GO" id="GO:0003824">
    <property type="term" value="F:catalytic activity"/>
    <property type="evidence" value="ECO:0007669"/>
    <property type="project" value="InterPro"/>
</dbReference>
<reference evidence="8 9" key="1">
    <citation type="journal article" date="2016" name="Nat. Commun.">
        <title>Thousands of microbial genomes shed light on interconnected biogeochemical processes in an aquifer system.</title>
        <authorList>
            <person name="Anantharaman K."/>
            <person name="Brown C.T."/>
            <person name="Hug L.A."/>
            <person name="Sharon I."/>
            <person name="Castelle C.J."/>
            <person name="Probst A.J."/>
            <person name="Thomas B.C."/>
            <person name="Singh A."/>
            <person name="Wilkins M.J."/>
            <person name="Karaoz U."/>
            <person name="Brodie E.L."/>
            <person name="Williams K.H."/>
            <person name="Hubbard S.S."/>
            <person name="Banfield J.F."/>
        </authorList>
    </citation>
    <scope>NUCLEOTIDE SEQUENCE [LARGE SCALE GENOMIC DNA]</scope>
</reference>
<dbReference type="PANTHER" id="PTHR43583">
    <property type="entry name" value="2-IMINOACETATE SYNTHASE"/>
    <property type="match status" value="1"/>
</dbReference>
<evidence type="ECO:0000256" key="3">
    <source>
        <dbReference type="ARBA" id="ARBA00022691"/>
    </source>
</evidence>
<dbReference type="EMBL" id="MHFR01000035">
    <property type="protein sequence ID" value="OGW98285.1"/>
    <property type="molecule type" value="Genomic_DNA"/>
</dbReference>
<gene>
    <name evidence="8" type="ORF">A3G33_03955</name>
</gene>
<keyword evidence="3" id="KW-0949">S-adenosyl-L-methionine</keyword>
<protein>
    <submittedName>
        <fullName evidence="8">Thiamine biosynthesis protein ThiH</fullName>
    </submittedName>
</protein>
<evidence type="ECO:0000256" key="5">
    <source>
        <dbReference type="ARBA" id="ARBA00023004"/>
    </source>
</evidence>
<dbReference type="Pfam" id="PF04055">
    <property type="entry name" value="Radical_SAM"/>
    <property type="match status" value="1"/>
</dbReference>
<dbReference type="PROSITE" id="PS51918">
    <property type="entry name" value="RADICAL_SAM"/>
    <property type="match status" value="1"/>
</dbReference>
<evidence type="ECO:0000256" key="1">
    <source>
        <dbReference type="ARBA" id="ARBA00001966"/>
    </source>
</evidence>
<dbReference type="SFLD" id="SFLDG01081">
    <property type="entry name" value="cleavage_of_the_Ca-Cb_bond_in"/>
    <property type="match status" value="1"/>
</dbReference>
<keyword evidence="4" id="KW-0479">Metal-binding</keyword>
<dbReference type="CDD" id="cd01335">
    <property type="entry name" value="Radical_SAM"/>
    <property type="match status" value="1"/>
</dbReference>
<dbReference type="SFLD" id="SFLDS00029">
    <property type="entry name" value="Radical_SAM"/>
    <property type="match status" value="1"/>
</dbReference>
<evidence type="ECO:0000313" key="9">
    <source>
        <dbReference type="Proteomes" id="UP000178187"/>
    </source>
</evidence>
<keyword evidence="6" id="KW-0411">Iron-sulfur</keyword>
<dbReference type="InterPro" id="IPR012726">
    <property type="entry name" value="ThiH"/>
</dbReference>
<dbReference type="InterPro" id="IPR034428">
    <property type="entry name" value="ThiH/NoCL/HydG-like"/>
</dbReference>
<accession>A0A1G1KZE7</accession>
<evidence type="ECO:0000313" key="8">
    <source>
        <dbReference type="EMBL" id="OGW98285.1"/>
    </source>
</evidence>
<evidence type="ECO:0000256" key="2">
    <source>
        <dbReference type="ARBA" id="ARBA00022485"/>
    </source>
</evidence>
<dbReference type="PANTHER" id="PTHR43583:SF1">
    <property type="entry name" value="2-IMINOACETATE SYNTHASE"/>
    <property type="match status" value="1"/>
</dbReference>
<dbReference type="Pfam" id="PF06968">
    <property type="entry name" value="BATS"/>
    <property type="match status" value="1"/>
</dbReference>
<name>A0A1G1KZE7_9BACT</name>
<dbReference type="InterPro" id="IPR058240">
    <property type="entry name" value="rSAM_sf"/>
</dbReference>
<evidence type="ECO:0000259" key="7">
    <source>
        <dbReference type="PROSITE" id="PS51918"/>
    </source>
</evidence>
<proteinExistence type="predicted"/>
<dbReference type="SFLD" id="SFLDF00301">
    <property type="entry name" value="2-iminoacetate_synthase_(ThiH)"/>
    <property type="match status" value="1"/>
</dbReference>
<dbReference type="InterPro" id="IPR013785">
    <property type="entry name" value="Aldolase_TIM"/>
</dbReference>
<dbReference type="Gene3D" id="3.20.20.70">
    <property type="entry name" value="Aldolase class I"/>
    <property type="match status" value="1"/>
</dbReference>
<dbReference type="GO" id="GO:0005506">
    <property type="term" value="F:iron ion binding"/>
    <property type="evidence" value="ECO:0007669"/>
    <property type="project" value="InterPro"/>
</dbReference>
<evidence type="ECO:0000256" key="4">
    <source>
        <dbReference type="ARBA" id="ARBA00022723"/>
    </source>
</evidence>